<dbReference type="EMBL" id="ML978173">
    <property type="protein sequence ID" value="KAF2032437.1"/>
    <property type="molecule type" value="Genomic_DNA"/>
</dbReference>
<name>A0A9P4HFP7_9PLEO</name>
<evidence type="ECO:0000313" key="2">
    <source>
        <dbReference type="Proteomes" id="UP000799777"/>
    </source>
</evidence>
<dbReference type="Proteomes" id="UP000799777">
    <property type="component" value="Unassembled WGS sequence"/>
</dbReference>
<organism evidence="1 2">
    <name type="scientific">Setomelanomma holmii</name>
    <dbReference type="NCBI Taxonomy" id="210430"/>
    <lineage>
        <taxon>Eukaryota</taxon>
        <taxon>Fungi</taxon>
        <taxon>Dikarya</taxon>
        <taxon>Ascomycota</taxon>
        <taxon>Pezizomycotina</taxon>
        <taxon>Dothideomycetes</taxon>
        <taxon>Pleosporomycetidae</taxon>
        <taxon>Pleosporales</taxon>
        <taxon>Pleosporineae</taxon>
        <taxon>Phaeosphaeriaceae</taxon>
        <taxon>Setomelanomma</taxon>
    </lineage>
</organism>
<dbReference type="AlphaFoldDB" id="A0A9P4HFP7"/>
<sequence length="264" mass="29217">MPLLDLPPEIFQRVIAIYVHIVGIRKAARIRTVCRTFTCFINEEFFARQPASKFIARVPKELLGKTIPKTKASVPNDHVDTASLVAIMLQRRDLVTALLSNGADVWGGTSPLGRPLVTAASKKDVEVLYILLSKARETDGGQSQTVQSNTLVEAMLRALQDNLAFASTVLLYWHIKHLGKPALAQRDQLFAQAAHVGHIPLLGMLLDQVFIGPLKEKYTKVLVDSLQANKHSAAILAVCLEKRLVHSDTRFRSRPNDEASALRD</sequence>
<gene>
    <name evidence="1" type="ORF">EK21DRAFT_110110</name>
</gene>
<keyword evidence="2" id="KW-1185">Reference proteome</keyword>
<dbReference type="InterPro" id="IPR036770">
    <property type="entry name" value="Ankyrin_rpt-contain_sf"/>
</dbReference>
<proteinExistence type="predicted"/>
<evidence type="ECO:0008006" key="3">
    <source>
        <dbReference type="Google" id="ProtNLM"/>
    </source>
</evidence>
<comment type="caution">
    <text evidence="1">The sequence shown here is derived from an EMBL/GenBank/DDBJ whole genome shotgun (WGS) entry which is preliminary data.</text>
</comment>
<dbReference type="OrthoDB" id="366390at2759"/>
<dbReference type="SUPFAM" id="SSF48403">
    <property type="entry name" value="Ankyrin repeat"/>
    <property type="match status" value="1"/>
</dbReference>
<evidence type="ECO:0000313" key="1">
    <source>
        <dbReference type="EMBL" id="KAF2032437.1"/>
    </source>
</evidence>
<reference evidence="1" key="1">
    <citation type="journal article" date="2020" name="Stud. Mycol.">
        <title>101 Dothideomycetes genomes: a test case for predicting lifestyles and emergence of pathogens.</title>
        <authorList>
            <person name="Haridas S."/>
            <person name="Albert R."/>
            <person name="Binder M."/>
            <person name="Bloem J."/>
            <person name="Labutti K."/>
            <person name="Salamov A."/>
            <person name="Andreopoulos B."/>
            <person name="Baker S."/>
            <person name="Barry K."/>
            <person name="Bills G."/>
            <person name="Bluhm B."/>
            <person name="Cannon C."/>
            <person name="Castanera R."/>
            <person name="Culley D."/>
            <person name="Daum C."/>
            <person name="Ezra D."/>
            <person name="Gonzalez J."/>
            <person name="Henrissat B."/>
            <person name="Kuo A."/>
            <person name="Liang C."/>
            <person name="Lipzen A."/>
            <person name="Lutzoni F."/>
            <person name="Magnuson J."/>
            <person name="Mondo S."/>
            <person name="Nolan M."/>
            <person name="Ohm R."/>
            <person name="Pangilinan J."/>
            <person name="Park H.-J."/>
            <person name="Ramirez L."/>
            <person name="Alfaro M."/>
            <person name="Sun H."/>
            <person name="Tritt A."/>
            <person name="Yoshinaga Y."/>
            <person name="Zwiers L.-H."/>
            <person name="Turgeon B."/>
            <person name="Goodwin S."/>
            <person name="Spatafora J."/>
            <person name="Crous P."/>
            <person name="Grigoriev I."/>
        </authorList>
    </citation>
    <scope>NUCLEOTIDE SEQUENCE</scope>
    <source>
        <strain evidence="1">CBS 110217</strain>
    </source>
</reference>
<protein>
    <recommendedName>
        <fullName evidence="3">F-box domain-containing protein</fullName>
    </recommendedName>
</protein>
<dbReference type="Gene3D" id="1.25.40.20">
    <property type="entry name" value="Ankyrin repeat-containing domain"/>
    <property type="match status" value="1"/>
</dbReference>
<accession>A0A9P4HFP7</accession>